<sequence>MKQDRSPPMPSVAARTAAAPRHMLPPSRARRAPKPGQLARRRFLVAWTKRLLPVLALGLLAAVVFWPEIEGNEDRSRVSFRRTVEPRAEALRVVNPRYQGVDELNRPFTVTARAGQQEGSEEILNLEEPRGDIVLGDGAWIYVQSEAGRYDKPAGRLDLTGDVTIYHDNGTMLRTNEASVQVEAGTASGDAPVAAQGGFGTLTAEGFRLRERGAVVIFTGRSHAVLEGGR</sequence>
<keyword evidence="3" id="KW-1185">Reference proteome</keyword>
<organism evidence="2 3">
    <name type="scientific">Roseicella aerolata</name>
    <dbReference type="NCBI Taxonomy" id="2883479"/>
    <lineage>
        <taxon>Bacteria</taxon>
        <taxon>Pseudomonadati</taxon>
        <taxon>Pseudomonadota</taxon>
        <taxon>Alphaproteobacteria</taxon>
        <taxon>Acetobacterales</taxon>
        <taxon>Roseomonadaceae</taxon>
        <taxon>Roseicella</taxon>
    </lineage>
</organism>
<dbReference type="InterPro" id="IPR010664">
    <property type="entry name" value="LipoPS_assembly_LptC-rel"/>
</dbReference>
<dbReference type="RefSeq" id="WP_226604338.1">
    <property type="nucleotide sequence ID" value="NZ_JAJAQI010000003.1"/>
</dbReference>
<evidence type="ECO:0000313" key="3">
    <source>
        <dbReference type="Proteomes" id="UP001139311"/>
    </source>
</evidence>
<name>A0A9X1ICV6_9PROT</name>
<reference evidence="2" key="1">
    <citation type="submission" date="2021-10" db="EMBL/GenBank/DDBJ databases">
        <title>Roseicella aerolatum sp. nov., isolated from aerosols of e-waste dismantling site.</title>
        <authorList>
            <person name="Qin T."/>
        </authorList>
    </citation>
    <scope>NUCLEOTIDE SEQUENCE</scope>
    <source>
        <strain evidence="2">GB24</strain>
    </source>
</reference>
<dbReference type="EMBL" id="JAJAQI010000003">
    <property type="protein sequence ID" value="MCB4820715.1"/>
    <property type="molecule type" value="Genomic_DNA"/>
</dbReference>
<feature type="region of interest" description="Disordered" evidence="1">
    <location>
        <begin position="1"/>
        <end position="35"/>
    </location>
</feature>
<dbReference type="AlphaFoldDB" id="A0A9X1ICV6"/>
<gene>
    <name evidence="2" type="primary">lptC</name>
    <name evidence="2" type="ORF">LHA35_03075</name>
</gene>
<protein>
    <submittedName>
        <fullName evidence="2">LPS export ABC transporter periplasmic protein LptC</fullName>
    </submittedName>
</protein>
<dbReference type="Pfam" id="PF06835">
    <property type="entry name" value="LptC"/>
    <property type="match status" value="1"/>
</dbReference>
<dbReference type="Proteomes" id="UP001139311">
    <property type="component" value="Unassembled WGS sequence"/>
</dbReference>
<dbReference type="GO" id="GO:0015221">
    <property type="term" value="F:lipopolysaccharide transmembrane transporter activity"/>
    <property type="evidence" value="ECO:0007669"/>
    <property type="project" value="InterPro"/>
</dbReference>
<evidence type="ECO:0000313" key="2">
    <source>
        <dbReference type="EMBL" id="MCB4820715.1"/>
    </source>
</evidence>
<accession>A0A9X1ICV6</accession>
<comment type="caution">
    <text evidence="2">The sequence shown here is derived from an EMBL/GenBank/DDBJ whole genome shotgun (WGS) entry which is preliminary data.</text>
</comment>
<proteinExistence type="predicted"/>
<dbReference type="InterPro" id="IPR026265">
    <property type="entry name" value="LptC"/>
</dbReference>
<dbReference type="GO" id="GO:0005886">
    <property type="term" value="C:plasma membrane"/>
    <property type="evidence" value="ECO:0007669"/>
    <property type="project" value="InterPro"/>
</dbReference>
<dbReference type="Gene3D" id="2.60.450.10">
    <property type="entry name" value="Lipopolysaccharide (LPS) transport protein A like domain"/>
    <property type="match status" value="1"/>
</dbReference>
<dbReference type="NCBIfam" id="TIGR04409">
    <property type="entry name" value="LptC_YrbK"/>
    <property type="match status" value="1"/>
</dbReference>
<evidence type="ECO:0000256" key="1">
    <source>
        <dbReference type="SAM" id="MobiDB-lite"/>
    </source>
</evidence>